<evidence type="ECO:0000313" key="2">
    <source>
        <dbReference type="Proteomes" id="UP000316855"/>
    </source>
</evidence>
<dbReference type="Proteomes" id="UP000316855">
    <property type="component" value="Chromosome"/>
</dbReference>
<name>A0A517VA79_9PLAN</name>
<sequence>MNPNTASLITVASVSTELEAVLLVNLLAEQGIDAT</sequence>
<organism evidence="1 2">
    <name type="scientific">Gimesia algae</name>
    <dbReference type="NCBI Taxonomy" id="2527971"/>
    <lineage>
        <taxon>Bacteria</taxon>
        <taxon>Pseudomonadati</taxon>
        <taxon>Planctomycetota</taxon>
        <taxon>Planctomycetia</taxon>
        <taxon>Planctomycetales</taxon>
        <taxon>Planctomycetaceae</taxon>
        <taxon>Gimesia</taxon>
    </lineage>
</organism>
<dbReference type="EMBL" id="CP036343">
    <property type="protein sequence ID" value="QDT89905.1"/>
    <property type="molecule type" value="Genomic_DNA"/>
</dbReference>
<dbReference type="KEGG" id="gax:Pan161_15380"/>
<accession>A0A517VA79</accession>
<reference evidence="1 2" key="1">
    <citation type="submission" date="2019-02" db="EMBL/GenBank/DDBJ databases">
        <title>Deep-cultivation of Planctomycetes and their phenomic and genomic characterization uncovers novel biology.</title>
        <authorList>
            <person name="Wiegand S."/>
            <person name="Jogler M."/>
            <person name="Boedeker C."/>
            <person name="Pinto D."/>
            <person name="Vollmers J."/>
            <person name="Rivas-Marin E."/>
            <person name="Kohn T."/>
            <person name="Peeters S.H."/>
            <person name="Heuer A."/>
            <person name="Rast P."/>
            <person name="Oberbeckmann S."/>
            <person name="Bunk B."/>
            <person name="Jeske O."/>
            <person name="Meyerdierks A."/>
            <person name="Storesund J.E."/>
            <person name="Kallscheuer N."/>
            <person name="Luecker S."/>
            <person name="Lage O.M."/>
            <person name="Pohl T."/>
            <person name="Merkel B.J."/>
            <person name="Hornburger P."/>
            <person name="Mueller R.-W."/>
            <person name="Bruemmer F."/>
            <person name="Labrenz M."/>
            <person name="Spormann A.M."/>
            <person name="Op den Camp H."/>
            <person name="Overmann J."/>
            <person name="Amann R."/>
            <person name="Jetten M.S.M."/>
            <person name="Mascher T."/>
            <person name="Medema M.H."/>
            <person name="Devos D.P."/>
            <person name="Kaster A.-K."/>
            <person name="Ovreas L."/>
            <person name="Rohde M."/>
            <person name="Galperin M.Y."/>
            <person name="Jogler C."/>
        </authorList>
    </citation>
    <scope>NUCLEOTIDE SEQUENCE [LARGE SCALE GENOMIC DNA]</scope>
    <source>
        <strain evidence="1 2">Pan161</strain>
    </source>
</reference>
<gene>
    <name evidence="1" type="ORF">Pan161_15380</name>
</gene>
<dbReference type="AlphaFoldDB" id="A0A517VA79"/>
<keyword evidence="2" id="KW-1185">Reference proteome</keyword>
<proteinExistence type="predicted"/>
<protein>
    <submittedName>
        <fullName evidence="1">Uncharacterized protein</fullName>
    </submittedName>
</protein>
<evidence type="ECO:0000313" key="1">
    <source>
        <dbReference type="EMBL" id="QDT89905.1"/>
    </source>
</evidence>